<dbReference type="GO" id="GO:0000175">
    <property type="term" value="F:3'-5'-RNA exonuclease activity"/>
    <property type="evidence" value="ECO:0007669"/>
    <property type="project" value="TreeGrafter"/>
</dbReference>
<dbReference type="PANTHER" id="PTHR23355">
    <property type="entry name" value="RIBONUCLEASE"/>
    <property type="match status" value="1"/>
</dbReference>
<keyword evidence="3" id="KW-1185">Reference proteome</keyword>
<dbReference type="GO" id="GO:0006402">
    <property type="term" value="P:mRNA catabolic process"/>
    <property type="evidence" value="ECO:0007669"/>
    <property type="project" value="TreeGrafter"/>
</dbReference>
<dbReference type="SMART" id="SM00955">
    <property type="entry name" value="RNB"/>
    <property type="match status" value="1"/>
</dbReference>
<gene>
    <name evidence="2" type="ORF">SAMN05216266_11522</name>
</gene>
<dbReference type="InterPro" id="IPR050180">
    <property type="entry name" value="RNR_Ribonuclease"/>
</dbReference>
<dbReference type="EMBL" id="FOKG01000015">
    <property type="protein sequence ID" value="SFB51098.1"/>
    <property type="molecule type" value="Genomic_DNA"/>
</dbReference>
<protein>
    <submittedName>
        <fullName evidence="2">Exoribonuclease R</fullName>
    </submittedName>
</protein>
<dbReference type="PANTHER" id="PTHR23355:SF42">
    <property type="entry name" value="RIBONUCLEASE II, CHLOROPLASTIC_MITOCHONDRIAL"/>
    <property type="match status" value="1"/>
</dbReference>
<dbReference type="Pfam" id="PF00773">
    <property type="entry name" value="RNB"/>
    <property type="match status" value="1"/>
</dbReference>
<dbReference type="AlphaFoldDB" id="A0A1I1BQU6"/>
<dbReference type="Proteomes" id="UP000243799">
    <property type="component" value="Unassembled WGS sequence"/>
</dbReference>
<dbReference type="SUPFAM" id="SSF50249">
    <property type="entry name" value="Nucleic acid-binding proteins"/>
    <property type="match status" value="1"/>
</dbReference>
<reference evidence="3" key="1">
    <citation type="submission" date="2016-10" db="EMBL/GenBank/DDBJ databases">
        <authorList>
            <person name="Varghese N."/>
            <person name="Submissions S."/>
        </authorList>
    </citation>
    <scope>NUCLEOTIDE SEQUENCE [LARGE SCALE GENOMIC DNA]</scope>
    <source>
        <strain evidence="3">CGMCC 4.3568</strain>
    </source>
</reference>
<organism evidence="2 3">
    <name type="scientific">Amycolatopsis marina</name>
    <dbReference type="NCBI Taxonomy" id="490629"/>
    <lineage>
        <taxon>Bacteria</taxon>
        <taxon>Bacillati</taxon>
        <taxon>Actinomycetota</taxon>
        <taxon>Actinomycetes</taxon>
        <taxon>Pseudonocardiales</taxon>
        <taxon>Pseudonocardiaceae</taxon>
        <taxon>Amycolatopsis</taxon>
    </lineage>
</organism>
<dbReference type="InterPro" id="IPR012340">
    <property type="entry name" value="NA-bd_OB-fold"/>
</dbReference>
<feature type="domain" description="RNB" evidence="1">
    <location>
        <begin position="50"/>
        <end position="369"/>
    </location>
</feature>
<dbReference type="Pfam" id="PF18614">
    <property type="entry name" value="RNase_II_C_S1"/>
    <property type="match status" value="1"/>
</dbReference>
<evidence type="ECO:0000259" key="1">
    <source>
        <dbReference type="SMART" id="SM00955"/>
    </source>
</evidence>
<name>A0A1I1BQU6_9PSEU</name>
<dbReference type="InterPro" id="IPR040596">
    <property type="entry name" value="RNase_II_C_S1"/>
</dbReference>
<accession>A0A1I1BQU6</accession>
<evidence type="ECO:0000313" key="2">
    <source>
        <dbReference type="EMBL" id="SFB51098.1"/>
    </source>
</evidence>
<dbReference type="InterPro" id="IPR001900">
    <property type="entry name" value="RNase_II/R"/>
</dbReference>
<proteinExistence type="predicted"/>
<evidence type="ECO:0000313" key="3">
    <source>
        <dbReference type="Proteomes" id="UP000243799"/>
    </source>
</evidence>
<dbReference type="GO" id="GO:0000932">
    <property type="term" value="C:P-body"/>
    <property type="evidence" value="ECO:0007669"/>
    <property type="project" value="TreeGrafter"/>
</dbReference>
<sequence>MASLVIRAHDAGGDFAALRTEFDLPESFSAEVLAEAEQVAGDPVDVDGEREDATGLPLVTIDPPGSKDLDQAVLIERLRSGGFRVHYAIADLAAFVPPGGAVDREARRRGQTLYLPDGTVPMHPPEISEGAASLLPGQVRPAVLWTIDTDSGAEPTEIRVRRALVRSTEQFDYEAVQAALTAGNPHPAVAALPELGRLRRELAVSRGAVELQLPEQEIGSDTDGGWVLTQRPRHDVEAWNAEVSLLTGMSAASIMIEAGVGVLRTLPDAEPDAVEWLRRSAGALGIDWPAEVSVSELLAGLDAGRPESLALYADTTRLLRGAGYTAFDGSPPELATHAGIGGPYAHVTAPIRRLVDRFATEVCLAVTAGRAVPQWVRAALSELPALMGASDALAARVEKACLEQVEAWILAEHVGGTFSAVVLRAEANRAEILIEDPPVIGKCAGVDLPEGERITVRLTAVDPEKRKIAFERA</sequence>
<dbReference type="GO" id="GO:0003723">
    <property type="term" value="F:RNA binding"/>
    <property type="evidence" value="ECO:0007669"/>
    <property type="project" value="InterPro"/>
</dbReference>
<dbReference type="STRING" id="490629.SAMN05216266_11522"/>